<keyword evidence="3" id="KW-0808">Transferase</keyword>
<protein>
    <submittedName>
        <fullName evidence="5">Glycosyltransferase family 10 domain-containing protein</fullName>
    </submittedName>
</protein>
<proteinExistence type="inferred from homology"/>
<keyword evidence="6" id="KW-1185">Reference proteome</keyword>
<name>A0ABW3WAR1_9RHOO</name>
<dbReference type="SUPFAM" id="SSF53756">
    <property type="entry name" value="UDP-Glycosyltransferase/glycogen phosphorylase"/>
    <property type="match status" value="1"/>
</dbReference>
<gene>
    <name evidence="5" type="ORF">ACFQ4M_05855</name>
</gene>
<dbReference type="InterPro" id="IPR038577">
    <property type="entry name" value="GT10-like_C_sf"/>
</dbReference>
<feature type="domain" description="Fucosyltransferase C-terminal" evidence="4">
    <location>
        <begin position="143"/>
        <end position="261"/>
    </location>
</feature>
<evidence type="ECO:0000256" key="3">
    <source>
        <dbReference type="ARBA" id="ARBA00022679"/>
    </source>
</evidence>
<evidence type="ECO:0000313" key="5">
    <source>
        <dbReference type="EMBL" id="MFD1263102.1"/>
    </source>
</evidence>
<keyword evidence="2" id="KW-0328">Glycosyltransferase</keyword>
<evidence type="ECO:0000256" key="1">
    <source>
        <dbReference type="ARBA" id="ARBA00008919"/>
    </source>
</evidence>
<dbReference type="PANTHER" id="PTHR11929:SF194">
    <property type="entry name" value="ALPHA-(1,3)-FUCOSYLTRANSFERASE 10"/>
    <property type="match status" value="1"/>
</dbReference>
<organism evidence="5 6">
    <name type="scientific">Thauera mechernichensis</name>
    <dbReference type="NCBI Taxonomy" id="82788"/>
    <lineage>
        <taxon>Bacteria</taxon>
        <taxon>Pseudomonadati</taxon>
        <taxon>Pseudomonadota</taxon>
        <taxon>Betaproteobacteria</taxon>
        <taxon>Rhodocyclales</taxon>
        <taxon>Zoogloeaceae</taxon>
        <taxon>Thauera</taxon>
    </lineage>
</organism>
<dbReference type="Gene3D" id="3.40.50.11660">
    <property type="entry name" value="Glycosyl transferase family 10, C-terminal domain"/>
    <property type="match status" value="1"/>
</dbReference>
<dbReference type="InterPro" id="IPR055270">
    <property type="entry name" value="Glyco_tran_10_C"/>
</dbReference>
<comment type="similarity">
    <text evidence="1">Belongs to the glycosyltransferase 10 family.</text>
</comment>
<evidence type="ECO:0000259" key="4">
    <source>
        <dbReference type="Pfam" id="PF00852"/>
    </source>
</evidence>
<dbReference type="InterPro" id="IPR001503">
    <property type="entry name" value="Glyco_trans_10"/>
</dbReference>
<dbReference type="EMBL" id="JBHTMC010000010">
    <property type="protein sequence ID" value="MFD1263102.1"/>
    <property type="molecule type" value="Genomic_DNA"/>
</dbReference>
<sequence>MSESTDRGADLVLRLNMDIAPASLNLLSPGGRMRWGRWKLELNPPPGGRADFSVVLANARPYDKFRCAPQNTLFIAGEPLEKKLYAQGFYKQFGHILDTHPMSRHPGLILGAPGLNWHVGLDLQTRTYRFGYDHLKALPRPAKDNRIAVVCSSANFTPGQRHRLALLDFLKQRLGDRIVHFGRGFQPVDDKMDAILPYRFHLVLENTQAPNYWTEKLADAYLGWAFPVYLGCPNLDEFFAQEAFCAIDGDDFESAAVRIERLLDAPETTDEVTAVAGARNRVLDEYNPFAWAAHWADALYRPVSESDVVVRIHKAFRPFPRGLIYRLRHALGGM</sequence>
<accession>A0ABW3WAR1</accession>
<dbReference type="PANTHER" id="PTHR11929">
    <property type="entry name" value="ALPHA- 1,3 -FUCOSYLTRANSFERASE"/>
    <property type="match status" value="1"/>
</dbReference>
<evidence type="ECO:0000256" key="2">
    <source>
        <dbReference type="ARBA" id="ARBA00022676"/>
    </source>
</evidence>
<dbReference type="RefSeq" id="WP_277834019.1">
    <property type="nucleotide sequence ID" value="NZ_JARQZE010000010.1"/>
</dbReference>
<comment type="caution">
    <text evidence="5">The sequence shown here is derived from an EMBL/GenBank/DDBJ whole genome shotgun (WGS) entry which is preliminary data.</text>
</comment>
<evidence type="ECO:0000313" key="6">
    <source>
        <dbReference type="Proteomes" id="UP001597158"/>
    </source>
</evidence>
<dbReference type="Proteomes" id="UP001597158">
    <property type="component" value="Unassembled WGS sequence"/>
</dbReference>
<dbReference type="Pfam" id="PF00852">
    <property type="entry name" value="Glyco_transf_10"/>
    <property type="match status" value="1"/>
</dbReference>
<reference evidence="6" key="1">
    <citation type="journal article" date="2019" name="Int. J. Syst. Evol. Microbiol.">
        <title>The Global Catalogue of Microorganisms (GCM) 10K type strain sequencing project: providing services to taxonomists for standard genome sequencing and annotation.</title>
        <authorList>
            <consortium name="The Broad Institute Genomics Platform"/>
            <consortium name="The Broad Institute Genome Sequencing Center for Infectious Disease"/>
            <person name="Wu L."/>
            <person name="Ma J."/>
        </authorList>
    </citation>
    <scope>NUCLEOTIDE SEQUENCE [LARGE SCALE GENOMIC DNA]</scope>
    <source>
        <strain evidence="6">CCUG 48884</strain>
    </source>
</reference>